<feature type="domain" description="Luciferase-like" evidence="5">
    <location>
        <begin position="22"/>
        <end position="112"/>
    </location>
</feature>
<evidence type="ECO:0000259" key="5">
    <source>
        <dbReference type="Pfam" id="PF00296"/>
    </source>
</evidence>
<dbReference type="EMBL" id="BSFQ01000004">
    <property type="protein sequence ID" value="GLL10291.1"/>
    <property type="molecule type" value="Genomic_DNA"/>
</dbReference>
<dbReference type="GO" id="GO:0016705">
    <property type="term" value="F:oxidoreductase activity, acting on paired donors, with incorporation or reduction of molecular oxygen"/>
    <property type="evidence" value="ECO:0007669"/>
    <property type="project" value="InterPro"/>
</dbReference>
<dbReference type="PANTHER" id="PTHR30011:SF16">
    <property type="entry name" value="C2H2 FINGER DOMAIN TRANSCRIPTION FACTOR (EUROFUNG)-RELATED"/>
    <property type="match status" value="1"/>
</dbReference>
<dbReference type="Proteomes" id="UP001143463">
    <property type="component" value="Unassembled WGS sequence"/>
</dbReference>
<dbReference type="InterPro" id="IPR011251">
    <property type="entry name" value="Luciferase-like_dom"/>
</dbReference>
<keyword evidence="1" id="KW-0285">Flavoprotein</keyword>
<evidence type="ECO:0000313" key="6">
    <source>
        <dbReference type="EMBL" id="GLL10291.1"/>
    </source>
</evidence>
<keyword evidence="3" id="KW-0560">Oxidoreductase</keyword>
<reference evidence="6" key="2">
    <citation type="submission" date="2023-01" db="EMBL/GenBank/DDBJ databases">
        <authorList>
            <person name="Sun Q."/>
            <person name="Evtushenko L."/>
        </authorList>
    </citation>
    <scope>NUCLEOTIDE SEQUENCE</scope>
    <source>
        <strain evidence="6">VKM Ac-1069</strain>
    </source>
</reference>
<sequence>MHLALYLSESGVHAGGWRHPRSGMDTGANVELFRRLARSAEEACFDLAFLADKLAVDDVYGGTPDEVLRTRVNVHRDPVVLLTALAGATSRIGLAATASTTYSEPFHVARMFLPGIMPIVADTDSEARALEEELRSLVHPVAGLTFMSASMNYDLAKHPVDAPVPDVRSELRGSKGRFDYVIGHAIERGITLGELAVEYAASLSFPMLVGSPKTVADEMERWYSAGGADGFVIMPAFAPGSVDDFTRLVVPELQARGLFRREYTGTTLRDHLGLKRPAVATL</sequence>
<dbReference type="Gene3D" id="3.20.20.30">
    <property type="entry name" value="Luciferase-like domain"/>
    <property type="match status" value="2"/>
</dbReference>
<keyword evidence="2" id="KW-0288">FMN</keyword>
<evidence type="ECO:0000256" key="4">
    <source>
        <dbReference type="ARBA" id="ARBA00023033"/>
    </source>
</evidence>
<dbReference type="InterPro" id="IPR036661">
    <property type="entry name" value="Luciferase-like_sf"/>
</dbReference>
<comment type="caution">
    <text evidence="6">The sequence shown here is derived from an EMBL/GenBank/DDBJ whole genome shotgun (WGS) entry which is preliminary data.</text>
</comment>
<name>A0A9W6KYF9_9PSEU</name>
<accession>A0A9W6KYF9</accession>
<evidence type="ECO:0000256" key="2">
    <source>
        <dbReference type="ARBA" id="ARBA00022643"/>
    </source>
</evidence>
<keyword evidence="7" id="KW-1185">Reference proteome</keyword>
<evidence type="ECO:0000256" key="3">
    <source>
        <dbReference type="ARBA" id="ARBA00023002"/>
    </source>
</evidence>
<evidence type="ECO:0000313" key="7">
    <source>
        <dbReference type="Proteomes" id="UP001143463"/>
    </source>
</evidence>
<gene>
    <name evidence="6" type="ORF">GCM10017577_14310</name>
</gene>
<protein>
    <recommendedName>
        <fullName evidence="5">Luciferase-like domain-containing protein</fullName>
    </recommendedName>
</protein>
<proteinExistence type="predicted"/>
<dbReference type="InterPro" id="IPR051260">
    <property type="entry name" value="Diverse_substr_monoxygenases"/>
</dbReference>
<organism evidence="6 7">
    <name type="scientific">Pseudonocardia halophobica</name>
    <dbReference type="NCBI Taxonomy" id="29401"/>
    <lineage>
        <taxon>Bacteria</taxon>
        <taxon>Bacillati</taxon>
        <taxon>Actinomycetota</taxon>
        <taxon>Actinomycetes</taxon>
        <taxon>Pseudonocardiales</taxon>
        <taxon>Pseudonocardiaceae</taxon>
        <taxon>Pseudonocardia</taxon>
    </lineage>
</organism>
<keyword evidence="4" id="KW-0503">Monooxygenase</keyword>
<dbReference type="RefSeq" id="WP_037040665.1">
    <property type="nucleotide sequence ID" value="NZ_BAAAUZ010000004.1"/>
</dbReference>
<dbReference type="Pfam" id="PF00296">
    <property type="entry name" value="Bac_luciferase"/>
    <property type="match status" value="1"/>
</dbReference>
<dbReference type="SUPFAM" id="SSF51679">
    <property type="entry name" value="Bacterial luciferase-like"/>
    <property type="match status" value="2"/>
</dbReference>
<dbReference type="AlphaFoldDB" id="A0A9W6KYF9"/>
<reference evidence="6" key="1">
    <citation type="journal article" date="2014" name="Int. J. Syst. Evol. Microbiol.">
        <title>Complete genome sequence of Corynebacterium casei LMG S-19264T (=DSM 44701T), isolated from a smear-ripened cheese.</title>
        <authorList>
            <consortium name="US DOE Joint Genome Institute (JGI-PGF)"/>
            <person name="Walter F."/>
            <person name="Albersmeier A."/>
            <person name="Kalinowski J."/>
            <person name="Ruckert C."/>
        </authorList>
    </citation>
    <scope>NUCLEOTIDE SEQUENCE</scope>
    <source>
        <strain evidence="6">VKM Ac-1069</strain>
    </source>
</reference>
<evidence type="ECO:0000256" key="1">
    <source>
        <dbReference type="ARBA" id="ARBA00022630"/>
    </source>
</evidence>
<dbReference type="GO" id="GO:0004497">
    <property type="term" value="F:monooxygenase activity"/>
    <property type="evidence" value="ECO:0007669"/>
    <property type="project" value="UniProtKB-KW"/>
</dbReference>
<dbReference type="PANTHER" id="PTHR30011">
    <property type="entry name" value="ALKANESULFONATE MONOOXYGENASE-RELATED"/>
    <property type="match status" value="1"/>
</dbReference>